<dbReference type="InterPro" id="IPR006076">
    <property type="entry name" value="FAD-dep_OxRdtase"/>
</dbReference>
<name>A0A486XU24_9GAMM</name>
<evidence type="ECO:0000313" key="7">
    <source>
        <dbReference type="EMBL" id="VHO05799.1"/>
    </source>
</evidence>
<dbReference type="GO" id="GO:0004368">
    <property type="term" value="F:glycerol-3-phosphate dehydrogenase (quinone) activity"/>
    <property type="evidence" value="ECO:0007669"/>
    <property type="project" value="UniProtKB-EC"/>
</dbReference>
<evidence type="ECO:0000256" key="4">
    <source>
        <dbReference type="ARBA" id="ARBA00022827"/>
    </source>
</evidence>
<comment type="cofactor">
    <cofactor evidence="1">
        <name>FAD</name>
        <dbReference type="ChEBI" id="CHEBI:57692"/>
    </cofactor>
</comment>
<dbReference type="PRINTS" id="PR01001">
    <property type="entry name" value="FADG3PDH"/>
</dbReference>
<dbReference type="EMBL" id="CAAJGR010000006">
    <property type="protein sequence ID" value="VHO05799.1"/>
    <property type="molecule type" value="Genomic_DNA"/>
</dbReference>
<evidence type="ECO:0000256" key="2">
    <source>
        <dbReference type="ARBA" id="ARBA00007330"/>
    </source>
</evidence>
<keyword evidence="5 7" id="KW-0560">Oxidoreductase</keyword>
<dbReference type="Gene3D" id="3.30.9.10">
    <property type="entry name" value="D-Amino Acid Oxidase, subunit A, domain 2"/>
    <property type="match status" value="1"/>
</dbReference>
<accession>A0A486XU24</accession>
<protein>
    <submittedName>
        <fullName evidence="7">Aerobic glycerol-3-phosphate dehydrogenase</fullName>
        <ecNumber evidence="7">1.1.5.3</ecNumber>
    </submittedName>
</protein>
<reference evidence="7" key="1">
    <citation type="submission" date="2019-04" db="EMBL/GenBank/DDBJ databases">
        <authorList>
            <person name="Brambilla D."/>
        </authorList>
    </citation>
    <scope>NUCLEOTIDE SEQUENCE</scope>
    <source>
        <strain evidence="7">BAL1</strain>
    </source>
</reference>
<dbReference type="AlphaFoldDB" id="A0A486XU24"/>
<dbReference type="InterPro" id="IPR000447">
    <property type="entry name" value="G3P_DH_FAD-dep"/>
</dbReference>
<evidence type="ECO:0000256" key="5">
    <source>
        <dbReference type="ARBA" id="ARBA00023002"/>
    </source>
</evidence>
<sequence>MKIAVIGGGINGLSSAWQLALAGHQVTLFERDALMQATSSASSKLLHGGLRYLEQGEFRLVREALQERRWWLKKAPQLTRRLPILYPLYADSRRARWQLKIGLWLYDTFAGRKGIGRHRWLTAEQALRCSPQLKPGGLNGAYLFFDGQMDDQKLGLWMAAQCRKAGAQLFEYSLVQQVTSEGKVLLGTGWQQFDRVVNVAGPWSQQLLQQSALPAQPLDLARGSHLLLPALGRYGHMLEVPGEARIVFVLPYQGKTLLGTTEVRQQLNEPIQCSDNERQYLFRVYNHYFEPPATTATVLADFAGVRPLLGGSSNASKASREYQLSWQGKLLTVSGGKWTTARALGKNVAVQVSQSAQD</sequence>
<dbReference type="SUPFAM" id="SSF51905">
    <property type="entry name" value="FAD/NAD(P)-binding domain"/>
    <property type="match status" value="1"/>
</dbReference>
<evidence type="ECO:0000256" key="1">
    <source>
        <dbReference type="ARBA" id="ARBA00001974"/>
    </source>
</evidence>
<dbReference type="Pfam" id="PF01266">
    <property type="entry name" value="DAO"/>
    <property type="match status" value="1"/>
</dbReference>
<dbReference type="EC" id="1.1.5.3" evidence="7"/>
<dbReference type="PANTHER" id="PTHR11985">
    <property type="entry name" value="GLYCEROL-3-PHOSPHATE DEHYDROGENASE"/>
    <property type="match status" value="1"/>
</dbReference>
<organism evidence="7">
    <name type="scientific">Rheinheimera sp. BAL341</name>
    <dbReference type="NCBI Taxonomy" id="1708203"/>
    <lineage>
        <taxon>Bacteria</taxon>
        <taxon>Pseudomonadati</taxon>
        <taxon>Pseudomonadota</taxon>
        <taxon>Gammaproteobacteria</taxon>
        <taxon>Chromatiales</taxon>
        <taxon>Chromatiaceae</taxon>
        <taxon>Rheinheimera</taxon>
    </lineage>
</organism>
<evidence type="ECO:0000259" key="6">
    <source>
        <dbReference type="Pfam" id="PF01266"/>
    </source>
</evidence>
<dbReference type="InterPro" id="IPR036188">
    <property type="entry name" value="FAD/NAD-bd_sf"/>
</dbReference>
<feature type="domain" description="FAD dependent oxidoreductase" evidence="6">
    <location>
        <begin position="2"/>
        <end position="348"/>
    </location>
</feature>
<gene>
    <name evidence="7" type="ORF">BAL341_2885</name>
</gene>
<dbReference type="Gene3D" id="3.50.50.60">
    <property type="entry name" value="FAD/NAD(P)-binding domain"/>
    <property type="match status" value="1"/>
</dbReference>
<keyword evidence="3" id="KW-0285">Flavoprotein</keyword>
<dbReference type="PANTHER" id="PTHR11985:SF15">
    <property type="entry name" value="GLYCEROL-3-PHOSPHATE DEHYDROGENASE, MITOCHONDRIAL"/>
    <property type="match status" value="1"/>
</dbReference>
<keyword evidence="4" id="KW-0274">FAD</keyword>
<proteinExistence type="inferred from homology"/>
<comment type="similarity">
    <text evidence="2">Belongs to the FAD-dependent glycerol-3-phosphate dehydrogenase family.</text>
</comment>
<evidence type="ECO:0000256" key="3">
    <source>
        <dbReference type="ARBA" id="ARBA00022630"/>
    </source>
</evidence>
<dbReference type="GO" id="GO:0046168">
    <property type="term" value="P:glycerol-3-phosphate catabolic process"/>
    <property type="evidence" value="ECO:0007669"/>
    <property type="project" value="TreeGrafter"/>
</dbReference>